<dbReference type="AlphaFoldDB" id="A0AA39M162"/>
<dbReference type="Proteomes" id="UP001175271">
    <property type="component" value="Unassembled WGS sequence"/>
</dbReference>
<name>A0AA39M162_9BILA</name>
<dbReference type="PANTHER" id="PTHR20905:SF30">
    <property type="entry name" value="N-ACETYLTRANSFERASE DOMAIN-CONTAINING PROTEIN"/>
    <property type="match status" value="1"/>
</dbReference>
<evidence type="ECO:0000313" key="2">
    <source>
        <dbReference type="Proteomes" id="UP001175271"/>
    </source>
</evidence>
<comment type="caution">
    <text evidence="1">The sequence shown here is derived from an EMBL/GenBank/DDBJ whole genome shotgun (WGS) entry which is preliminary data.</text>
</comment>
<dbReference type="PANTHER" id="PTHR20905">
    <property type="entry name" value="N-ACETYLTRANSFERASE-RELATED"/>
    <property type="match status" value="1"/>
</dbReference>
<dbReference type="Gene3D" id="3.40.630.30">
    <property type="match status" value="1"/>
</dbReference>
<gene>
    <name evidence="1" type="ORF">QR680_013208</name>
</gene>
<reference evidence="1" key="1">
    <citation type="submission" date="2023-06" db="EMBL/GenBank/DDBJ databases">
        <title>Genomic analysis of the entomopathogenic nematode Steinernema hermaphroditum.</title>
        <authorList>
            <person name="Schwarz E.M."/>
            <person name="Heppert J.K."/>
            <person name="Baniya A."/>
            <person name="Schwartz H.T."/>
            <person name="Tan C.-H."/>
            <person name="Antoshechkin I."/>
            <person name="Sternberg P.W."/>
            <person name="Goodrich-Blair H."/>
            <person name="Dillman A.R."/>
        </authorList>
    </citation>
    <scope>NUCLEOTIDE SEQUENCE</scope>
    <source>
        <strain evidence="1">PS9179</strain>
        <tissue evidence="1">Whole animal</tissue>
    </source>
</reference>
<protein>
    <recommendedName>
        <fullName evidence="3">N-acetyltransferase domain-containing protein</fullName>
    </recommendedName>
</protein>
<evidence type="ECO:0008006" key="3">
    <source>
        <dbReference type="Google" id="ProtNLM"/>
    </source>
</evidence>
<organism evidence="1 2">
    <name type="scientific">Steinernema hermaphroditum</name>
    <dbReference type="NCBI Taxonomy" id="289476"/>
    <lineage>
        <taxon>Eukaryota</taxon>
        <taxon>Metazoa</taxon>
        <taxon>Ecdysozoa</taxon>
        <taxon>Nematoda</taxon>
        <taxon>Chromadorea</taxon>
        <taxon>Rhabditida</taxon>
        <taxon>Tylenchina</taxon>
        <taxon>Panagrolaimomorpha</taxon>
        <taxon>Strongyloidoidea</taxon>
        <taxon>Steinernematidae</taxon>
        <taxon>Steinernema</taxon>
    </lineage>
</organism>
<accession>A0AA39M162</accession>
<evidence type="ECO:0000313" key="1">
    <source>
        <dbReference type="EMBL" id="KAK0417781.1"/>
    </source>
</evidence>
<sequence>MTRLEDVIFRVARPEDTDEVVDFLVKNLCYTSPINTSLKFDEEDCLCNYEAKVRHALPDGFSVVAVDKTRNKIVGCTVASRWHRDPAKNLPSTPPATPKTKILYSLVSQMRSLFWELCPPAVSLVSRWRAVGPSGRSLSARDLQKGGVGRTMMEYFSSEDYLEAKGVHGTVGVATSVASLKVSLGMGAIPLAEMEYEEFFAANGLPFEGAFTDGTSKAVLIFTPIGRHRHFRVGAVKVKCQRAKL</sequence>
<dbReference type="SUPFAM" id="SSF55729">
    <property type="entry name" value="Acyl-CoA N-acyltransferases (Nat)"/>
    <property type="match status" value="1"/>
</dbReference>
<dbReference type="InterPro" id="IPR016181">
    <property type="entry name" value="Acyl_CoA_acyltransferase"/>
</dbReference>
<keyword evidence="2" id="KW-1185">Reference proteome</keyword>
<dbReference type="GO" id="GO:0008080">
    <property type="term" value="F:N-acetyltransferase activity"/>
    <property type="evidence" value="ECO:0007669"/>
    <property type="project" value="TreeGrafter"/>
</dbReference>
<proteinExistence type="predicted"/>
<dbReference type="EMBL" id="JAUCMV010000002">
    <property type="protein sequence ID" value="KAK0417781.1"/>
    <property type="molecule type" value="Genomic_DNA"/>
</dbReference>